<dbReference type="EMBL" id="CP013244">
    <property type="protein sequence ID" value="ANP47230.1"/>
    <property type="molecule type" value="Genomic_DNA"/>
</dbReference>
<dbReference type="KEGG" id="cbot:ATE48_15530"/>
<gene>
    <name evidence="2" type="ORF">ATE48_15530</name>
</gene>
<name>A0A1B1AL31_9PROT</name>
<evidence type="ECO:0000313" key="2">
    <source>
        <dbReference type="EMBL" id="ANP47230.1"/>
    </source>
</evidence>
<dbReference type="OrthoDB" id="327431at2"/>
<dbReference type="Proteomes" id="UP000092498">
    <property type="component" value="Chromosome"/>
</dbReference>
<reference evidence="2 3" key="1">
    <citation type="submission" date="2015-11" db="EMBL/GenBank/DDBJ databases">
        <title>Whole-Genome Sequence of Candidatus Oderbacter manganicum from the National Park Lower Oder Valley, Germany.</title>
        <authorList>
            <person name="Braun B."/>
            <person name="Liere K."/>
            <person name="Szewzyk U."/>
        </authorList>
    </citation>
    <scope>NUCLEOTIDE SEQUENCE [LARGE SCALE GENOMIC DNA]</scope>
    <source>
        <strain evidence="2 3">OTSz_A_272</strain>
    </source>
</reference>
<dbReference type="AlphaFoldDB" id="A0A1B1AL31"/>
<feature type="transmembrane region" description="Helical" evidence="1">
    <location>
        <begin position="136"/>
        <end position="153"/>
    </location>
</feature>
<evidence type="ECO:0000256" key="1">
    <source>
        <dbReference type="SAM" id="Phobius"/>
    </source>
</evidence>
<sequence length="224" mass="23761">MFVGHYAAAFAAKAIAPKAPMWTLAAASQLIDIGWSSFIIAGLERASVDPALPGSTLVLYQMPWTHSLAAVLAWSLGAALLVKLILRLPHWASAVVGLTVFSHWLLDLLVHRPDLELWPGGDKVGFGLWNFPVPEQALEMGLLAICGAAWVASRKTLGRFAWPAIVFIAFLVTLQIVAILSPQPAGELGPESGATILAIYLVVVALAALTDLRGKSKGASNVQP</sequence>
<organism evidence="2 3">
    <name type="scientific">Candidatus Viadribacter manganicus</name>
    <dbReference type="NCBI Taxonomy" id="1759059"/>
    <lineage>
        <taxon>Bacteria</taxon>
        <taxon>Pseudomonadati</taxon>
        <taxon>Pseudomonadota</taxon>
        <taxon>Alphaproteobacteria</taxon>
        <taxon>Hyphomonadales</taxon>
        <taxon>Hyphomonadaceae</taxon>
        <taxon>Candidatus Viadribacter</taxon>
    </lineage>
</organism>
<proteinExistence type="predicted"/>
<keyword evidence="3" id="KW-1185">Reference proteome</keyword>
<protein>
    <recommendedName>
        <fullName evidence="4">Metal-dependent hydrolase</fullName>
    </recommendedName>
</protein>
<dbReference type="InParanoid" id="A0A1B1AL31"/>
<evidence type="ECO:0000313" key="3">
    <source>
        <dbReference type="Proteomes" id="UP000092498"/>
    </source>
</evidence>
<accession>A0A1B1AL31</accession>
<dbReference type="STRING" id="1759059.ATE48_15530"/>
<feature type="transmembrane region" description="Helical" evidence="1">
    <location>
        <begin position="192"/>
        <end position="210"/>
    </location>
</feature>
<feature type="transmembrane region" description="Helical" evidence="1">
    <location>
        <begin position="63"/>
        <end position="81"/>
    </location>
</feature>
<keyword evidence="1" id="KW-1133">Transmembrane helix</keyword>
<keyword evidence="1" id="KW-0812">Transmembrane</keyword>
<evidence type="ECO:0008006" key="4">
    <source>
        <dbReference type="Google" id="ProtNLM"/>
    </source>
</evidence>
<feature type="transmembrane region" description="Helical" evidence="1">
    <location>
        <begin position="160"/>
        <end position="180"/>
    </location>
</feature>
<feature type="transmembrane region" description="Helical" evidence="1">
    <location>
        <begin position="21"/>
        <end position="43"/>
    </location>
</feature>
<dbReference type="RefSeq" id="WP_066773048.1">
    <property type="nucleotide sequence ID" value="NZ_CP013244.1"/>
</dbReference>
<keyword evidence="1" id="KW-0472">Membrane</keyword>
<feature type="transmembrane region" description="Helical" evidence="1">
    <location>
        <begin position="88"/>
        <end position="106"/>
    </location>
</feature>